<evidence type="ECO:0000313" key="2">
    <source>
        <dbReference type="EMBL" id="JAU30487.1"/>
    </source>
</evidence>
<evidence type="ECO:0000313" key="1">
    <source>
        <dbReference type="EMBL" id="JAU12028.1"/>
    </source>
</evidence>
<dbReference type="PANTHER" id="PTHR48165:SF1">
    <property type="entry name" value="TRANSMEMBRANE PROTEIN"/>
    <property type="match status" value="1"/>
</dbReference>
<dbReference type="PANTHER" id="PTHR48165">
    <property type="entry name" value="BNAC03G44900D PROTEIN"/>
    <property type="match status" value="1"/>
</dbReference>
<organism evidence="2">
    <name type="scientific">Noccaea caerulescens</name>
    <name type="common">Alpine penny-cress</name>
    <name type="synonym">Thlaspi caerulescens</name>
    <dbReference type="NCBI Taxonomy" id="107243"/>
    <lineage>
        <taxon>Eukaryota</taxon>
        <taxon>Viridiplantae</taxon>
        <taxon>Streptophyta</taxon>
        <taxon>Embryophyta</taxon>
        <taxon>Tracheophyta</taxon>
        <taxon>Spermatophyta</taxon>
        <taxon>Magnoliopsida</taxon>
        <taxon>eudicotyledons</taxon>
        <taxon>Gunneridae</taxon>
        <taxon>Pentapetalae</taxon>
        <taxon>rosids</taxon>
        <taxon>malvids</taxon>
        <taxon>Brassicales</taxon>
        <taxon>Brassicaceae</taxon>
        <taxon>Coluteocarpeae</taxon>
        <taxon>Noccaea</taxon>
    </lineage>
</organism>
<sequence>MLKMLSVIRRNLQNLRKSHRVADESTLPSTPVVDGDRSNGVMMKFPLSIMSCFAVPPVSRTDGVWMSGDYGRVSEVNHLMVCDGMRYALLM</sequence>
<accession>A0A1J3EGB2</accession>
<dbReference type="EMBL" id="GEVI01020292">
    <property type="protein sequence ID" value="JAU12028.1"/>
    <property type="molecule type" value="Transcribed_RNA"/>
</dbReference>
<reference evidence="2" key="1">
    <citation type="submission" date="2016-07" db="EMBL/GenBank/DDBJ databases">
        <title>De novo transcriptome assembly of four accessions of the metal hyperaccumulator plant Noccaea caerulescens.</title>
        <authorList>
            <person name="Blande D."/>
            <person name="Halimaa P."/>
            <person name="Tervahauta A.I."/>
            <person name="Aarts M.G."/>
            <person name="Karenlampi S.O."/>
        </authorList>
    </citation>
    <scope>NUCLEOTIDE SEQUENCE</scope>
</reference>
<protein>
    <submittedName>
        <fullName evidence="2">Uncharacterized protein</fullName>
    </submittedName>
</protein>
<gene>
    <name evidence="1" type="ORF">GA_TR15713_c0_g1_i1_g.47954</name>
    <name evidence="2" type="ORF">LC_TR8866_c1_g1_i1_g.31087</name>
    <name evidence="3" type="ORF">LE_TR7616_c1_g1_i1_g.26587</name>
</gene>
<name>A0A1J3EGB2_NOCCA</name>
<dbReference type="AlphaFoldDB" id="A0A1J3EGB2"/>
<dbReference type="EMBL" id="GEVK01022345">
    <property type="protein sequence ID" value="JAU30487.1"/>
    <property type="molecule type" value="Transcribed_RNA"/>
</dbReference>
<evidence type="ECO:0000313" key="3">
    <source>
        <dbReference type="EMBL" id="JAU62636.1"/>
    </source>
</evidence>
<dbReference type="EMBL" id="GEVL01014705">
    <property type="protein sequence ID" value="JAU62636.1"/>
    <property type="molecule type" value="Transcribed_RNA"/>
</dbReference>
<proteinExistence type="predicted"/>